<evidence type="ECO:0000313" key="2">
    <source>
        <dbReference type="EMBL" id="KAK2628342.1"/>
    </source>
</evidence>
<feature type="compositionally biased region" description="Basic and acidic residues" evidence="1">
    <location>
        <begin position="78"/>
        <end position="87"/>
    </location>
</feature>
<keyword evidence="3" id="KW-1185">Reference proteome</keyword>
<evidence type="ECO:0000256" key="1">
    <source>
        <dbReference type="SAM" id="MobiDB-lite"/>
    </source>
</evidence>
<name>A0AAD9T452_9HELO</name>
<organism evidence="2 3">
    <name type="scientific">Diplocarpon rosae</name>
    <dbReference type="NCBI Taxonomy" id="946125"/>
    <lineage>
        <taxon>Eukaryota</taxon>
        <taxon>Fungi</taxon>
        <taxon>Dikarya</taxon>
        <taxon>Ascomycota</taxon>
        <taxon>Pezizomycotina</taxon>
        <taxon>Leotiomycetes</taxon>
        <taxon>Helotiales</taxon>
        <taxon>Drepanopezizaceae</taxon>
        <taxon>Diplocarpon</taxon>
    </lineage>
</organism>
<gene>
    <name evidence="2" type="ORF">QTJ16_002988</name>
</gene>
<reference evidence="2" key="1">
    <citation type="submission" date="2023-06" db="EMBL/GenBank/DDBJ databases">
        <title>Draft genome of Marssonina rosae.</title>
        <authorList>
            <person name="Cheng Q."/>
        </authorList>
    </citation>
    <scope>NUCLEOTIDE SEQUENCE</scope>
    <source>
        <strain evidence="2">R4</strain>
    </source>
</reference>
<dbReference type="Proteomes" id="UP001285354">
    <property type="component" value="Unassembled WGS sequence"/>
</dbReference>
<dbReference type="EMBL" id="JAUBYV010000003">
    <property type="protein sequence ID" value="KAK2628342.1"/>
    <property type="molecule type" value="Genomic_DNA"/>
</dbReference>
<feature type="region of interest" description="Disordered" evidence="1">
    <location>
        <begin position="47"/>
        <end position="109"/>
    </location>
</feature>
<accession>A0AAD9T452</accession>
<proteinExistence type="predicted"/>
<feature type="compositionally biased region" description="Polar residues" evidence="1">
    <location>
        <begin position="52"/>
        <end position="61"/>
    </location>
</feature>
<sequence length="166" mass="17871">MSPTEVLQIASVLADLQTLQNAKKPATVSDISTTSQEPAAALALLTPLKPASTNTTPSQSRPVKFDKLSRKIVTGPRLSREGSKDSESGSGTATPTGLPEHAAQTDPDLNRAETLLSLFEMRGKFKAMGDTGLTRAKERVDAVVARYAKADREERDEIARARNLRI</sequence>
<protein>
    <submittedName>
        <fullName evidence="2">Uncharacterized protein</fullName>
    </submittedName>
</protein>
<dbReference type="AlphaFoldDB" id="A0AAD9T452"/>
<comment type="caution">
    <text evidence="2">The sequence shown here is derived from an EMBL/GenBank/DDBJ whole genome shotgun (WGS) entry which is preliminary data.</text>
</comment>
<evidence type="ECO:0000313" key="3">
    <source>
        <dbReference type="Proteomes" id="UP001285354"/>
    </source>
</evidence>